<accession>A0A8J8SZH9</accession>
<organism evidence="3 4">
    <name type="scientific">Halteria grandinella</name>
    <dbReference type="NCBI Taxonomy" id="5974"/>
    <lineage>
        <taxon>Eukaryota</taxon>
        <taxon>Sar</taxon>
        <taxon>Alveolata</taxon>
        <taxon>Ciliophora</taxon>
        <taxon>Intramacronucleata</taxon>
        <taxon>Spirotrichea</taxon>
        <taxon>Stichotrichia</taxon>
        <taxon>Sporadotrichida</taxon>
        <taxon>Halteriidae</taxon>
        <taxon>Halteria</taxon>
    </lineage>
</organism>
<dbReference type="AlphaFoldDB" id="A0A8J8SZH9"/>
<keyword evidence="1" id="KW-1133">Transmembrane helix</keyword>
<keyword evidence="4" id="KW-1185">Reference proteome</keyword>
<feature type="domain" description="Fatty acid desaturase" evidence="2">
    <location>
        <begin position="38"/>
        <end position="130"/>
    </location>
</feature>
<dbReference type="OrthoDB" id="9980984at2759"/>
<keyword evidence="1" id="KW-0812">Transmembrane</keyword>
<gene>
    <name evidence="3" type="ORF">FGO68_gene3152</name>
</gene>
<feature type="transmembrane region" description="Helical" evidence="1">
    <location>
        <begin position="6"/>
        <end position="27"/>
    </location>
</feature>
<feature type="transmembrane region" description="Helical" evidence="1">
    <location>
        <begin position="152"/>
        <end position="170"/>
    </location>
</feature>
<dbReference type="Proteomes" id="UP000785679">
    <property type="component" value="Unassembled WGS sequence"/>
</dbReference>
<dbReference type="EMBL" id="RRYP01013213">
    <property type="protein sequence ID" value="TNV76637.1"/>
    <property type="molecule type" value="Genomic_DNA"/>
</dbReference>
<keyword evidence="1" id="KW-0472">Membrane</keyword>
<feature type="transmembrane region" description="Helical" evidence="1">
    <location>
        <begin position="34"/>
        <end position="55"/>
    </location>
</feature>
<proteinExistence type="predicted"/>
<evidence type="ECO:0000256" key="1">
    <source>
        <dbReference type="SAM" id="Phobius"/>
    </source>
</evidence>
<evidence type="ECO:0000313" key="4">
    <source>
        <dbReference type="Proteomes" id="UP000785679"/>
    </source>
</evidence>
<feature type="transmembrane region" description="Helical" evidence="1">
    <location>
        <begin position="124"/>
        <end position="146"/>
    </location>
</feature>
<evidence type="ECO:0000313" key="3">
    <source>
        <dbReference type="EMBL" id="TNV76637.1"/>
    </source>
</evidence>
<dbReference type="InterPro" id="IPR005804">
    <property type="entry name" value="FA_desaturase_dom"/>
</dbReference>
<feature type="transmembrane region" description="Helical" evidence="1">
    <location>
        <begin position="67"/>
        <end position="88"/>
    </location>
</feature>
<evidence type="ECO:0000259" key="2">
    <source>
        <dbReference type="Pfam" id="PF00487"/>
    </source>
</evidence>
<comment type="caution">
    <text evidence="3">The sequence shown here is derived from an EMBL/GenBank/DDBJ whole genome shotgun (WGS) entry which is preliminary data.</text>
</comment>
<protein>
    <recommendedName>
        <fullName evidence="2">Fatty acid desaturase domain-containing protein</fullName>
    </recommendedName>
</protein>
<reference evidence="3" key="1">
    <citation type="submission" date="2019-06" db="EMBL/GenBank/DDBJ databases">
        <authorList>
            <person name="Zheng W."/>
        </authorList>
    </citation>
    <scope>NUCLEOTIDE SEQUENCE</scope>
    <source>
        <strain evidence="3">QDHG01</strain>
    </source>
</reference>
<dbReference type="GO" id="GO:0006629">
    <property type="term" value="P:lipid metabolic process"/>
    <property type="evidence" value="ECO:0007669"/>
    <property type="project" value="InterPro"/>
</dbReference>
<name>A0A8J8SZH9_HALGN</name>
<dbReference type="Pfam" id="PF00487">
    <property type="entry name" value="FA_desaturase"/>
    <property type="match status" value="2"/>
</dbReference>
<feature type="domain" description="Fatty acid desaturase" evidence="2">
    <location>
        <begin position="137"/>
        <end position="229"/>
    </location>
</feature>
<sequence length="234" mass="26846">MQIPNIGLLFASLIIGIWLFTLHHALFHHEVNPYTSLPLLIFLNHLYTGLFITAHDSIHGVVCKWPWLNNAIGSFCLMVFAGFDYTYLREEHWRHHANAGLIKDDPDFHSGNPKFAHWFLSFMLNYMSIGQVSRLLMIVCSLLYMGAPIQNAALFMAVGGISSAVCLFYFGTYLPHRPDEGELERPDNFRTLEKGDNRLTSFLKSYNFGCHSEHHANPKIPWWALYDAHCNMSD</sequence>